<evidence type="ECO:0000313" key="8">
    <source>
        <dbReference type="EMBL" id="MFC1853195.1"/>
    </source>
</evidence>
<gene>
    <name evidence="8" type="ORF">ACFL27_23605</name>
</gene>
<dbReference type="SUPFAM" id="SSF143597">
    <property type="entry name" value="YojJ-like"/>
    <property type="match status" value="1"/>
</dbReference>
<reference evidence="8 9" key="1">
    <citation type="submission" date="2024-09" db="EMBL/GenBank/DDBJ databases">
        <title>Laminarin stimulates single cell rates of sulfate reduction while oxygen inhibits transcriptomic activity in coastal marine sediment.</title>
        <authorList>
            <person name="Lindsay M."/>
            <person name="Orcutt B."/>
            <person name="Emerson D."/>
            <person name="Stepanauskas R."/>
            <person name="D'Angelo T."/>
        </authorList>
    </citation>
    <scope>NUCLEOTIDE SEQUENCE [LARGE SCALE GENOMIC DNA]</scope>
    <source>
        <strain evidence="8">SAG AM-311-K15</strain>
    </source>
</reference>
<keyword evidence="5" id="KW-0067">ATP-binding</keyword>
<protein>
    <submittedName>
        <fullName evidence="8">Diadenylate cyclase</fullName>
    </submittedName>
</protein>
<feature type="transmembrane region" description="Helical" evidence="6">
    <location>
        <begin position="264"/>
        <end position="287"/>
    </location>
</feature>
<dbReference type="InterPro" id="IPR003390">
    <property type="entry name" value="DNA_integrity_scan_DisA_N"/>
</dbReference>
<dbReference type="Gene3D" id="2.170.120.30">
    <property type="match status" value="1"/>
</dbReference>
<keyword evidence="3" id="KW-0548">Nucleotidyltransferase</keyword>
<dbReference type="InterPro" id="IPR045585">
    <property type="entry name" value="CdaA_N"/>
</dbReference>
<keyword evidence="6" id="KW-0812">Transmembrane</keyword>
<dbReference type="InterPro" id="IPR036888">
    <property type="entry name" value="DNA_integrity_DisA_N_sf"/>
</dbReference>
<dbReference type="EMBL" id="JBHPBY010000443">
    <property type="protein sequence ID" value="MFC1853195.1"/>
    <property type="molecule type" value="Genomic_DNA"/>
</dbReference>
<dbReference type="PANTHER" id="PTHR34185:SF1">
    <property type="entry name" value="DIADENYLATE CYCLASE"/>
    <property type="match status" value="1"/>
</dbReference>
<name>A0ABV6Z420_UNCC1</name>
<accession>A0ABV6Z420</accession>
<dbReference type="Proteomes" id="UP001594351">
    <property type="component" value="Unassembled WGS sequence"/>
</dbReference>
<dbReference type="Pfam" id="PF19293">
    <property type="entry name" value="CdaA_N"/>
    <property type="match status" value="1"/>
</dbReference>
<feature type="transmembrane region" description="Helical" evidence="6">
    <location>
        <begin position="12"/>
        <end position="30"/>
    </location>
</feature>
<feature type="transmembrane region" description="Helical" evidence="6">
    <location>
        <begin position="37"/>
        <end position="55"/>
    </location>
</feature>
<feature type="transmembrane region" description="Helical" evidence="6">
    <location>
        <begin position="61"/>
        <end position="79"/>
    </location>
</feature>
<dbReference type="Pfam" id="PF02457">
    <property type="entry name" value="DAC"/>
    <property type="match status" value="1"/>
</dbReference>
<evidence type="ECO:0000256" key="6">
    <source>
        <dbReference type="SAM" id="Phobius"/>
    </source>
</evidence>
<sequence length="483" mass="53812">MLTFIEALNWRSGLDIVLLSIIVFLIYRTVRSMGTWKIAAGIIIGAVVFSIAALLELPAAEWIFTYLSSVLVLGLVIIFQPEIRRFLERSLPFRRKWLHTESTKLGNMLIETLFMLSEWRWGAIIVLPGADAVEQWLSGGIEVDALPSIPLMLSIFDPDSPGHDGAVLIDHGRLSRYAVRLPLSKTLRLDPELGTRHHAAMGLSESTDATVFVVSEERGTVSCFHQGHMKKLESKDDTLDVIMKHFQHEDSHLKLVKSDKKRTFLLLEMFMSLLVATLLWTIVVLGLTETREMIFTVPIEYTPPPKHLTLTGDPPADVKVHLSGPLSSLMSLDLSELRAIVDLSQSHTGKQTLILDETNVHTPRSLRVIEIYPSSLAIELKEIREIEILVSPQLIGNLSKGLALESVEIVPPLVRAFVPYEVFSNGAAPKLLTTPVFLESINKSTTVFGKVVAPPGVHPSDERWPDVQIKISLKSDEPLQSNE</sequence>
<dbReference type="PANTHER" id="PTHR34185">
    <property type="entry name" value="DIADENYLATE CYCLASE"/>
    <property type="match status" value="1"/>
</dbReference>
<evidence type="ECO:0000256" key="5">
    <source>
        <dbReference type="ARBA" id="ARBA00022840"/>
    </source>
</evidence>
<proteinExistence type="predicted"/>
<organism evidence="8 9">
    <name type="scientific">candidate division CSSED10-310 bacterium</name>
    <dbReference type="NCBI Taxonomy" id="2855610"/>
    <lineage>
        <taxon>Bacteria</taxon>
        <taxon>Bacteria division CSSED10-310</taxon>
    </lineage>
</organism>
<evidence type="ECO:0000256" key="1">
    <source>
        <dbReference type="ARBA" id="ARBA00000877"/>
    </source>
</evidence>
<keyword evidence="9" id="KW-1185">Reference proteome</keyword>
<evidence type="ECO:0000256" key="3">
    <source>
        <dbReference type="ARBA" id="ARBA00022695"/>
    </source>
</evidence>
<comment type="caution">
    <text evidence="8">The sequence shown here is derived from an EMBL/GenBank/DDBJ whole genome shotgun (WGS) entry which is preliminary data.</text>
</comment>
<dbReference type="PROSITE" id="PS51794">
    <property type="entry name" value="DAC"/>
    <property type="match status" value="1"/>
</dbReference>
<dbReference type="Gene3D" id="3.40.1700.10">
    <property type="entry name" value="DNA integrity scanning protein, DisA, N-terminal domain"/>
    <property type="match status" value="1"/>
</dbReference>
<dbReference type="InterPro" id="IPR050338">
    <property type="entry name" value="DisA"/>
</dbReference>
<keyword evidence="2" id="KW-0808">Transferase</keyword>
<comment type="catalytic activity">
    <reaction evidence="1">
        <text>2 ATP = 3',3'-c-di-AMP + 2 diphosphate</text>
        <dbReference type="Rhea" id="RHEA:35655"/>
        <dbReference type="ChEBI" id="CHEBI:30616"/>
        <dbReference type="ChEBI" id="CHEBI:33019"/>
        <dbReference type="ChEBI" id="CHEBI:71500"/>
        <dbReference type="EC" id="2.7.7.85"/>
    </reaction>
</comment>
<keyword evidence="6" id="KW-0472">Membrane</keyword>
<keyword evidence="4" id="KW-0547">Nucleotide-binding</keyword>
<feature type="domain" description="DAC" evidence="7">
    <location>
        <begin position="80"/>
        <end position="235"/>
    </location>
</feature>
<keyword evidence="6" id="KW-1133">Transmembrane helix</keyword>
<evidence type="ECO:0000256" key="2">
    <source>
        <dbReference type="ARBA" id="ARBA00022679"/>
    </source>
</evidence>
<evidence type="ECO:0000313" key="9">
    <source>
        <dbReference type="Proteomes" id="UP001594351"/>
    </source>
</evidence>
<evidence type="ECO:0000256" key="4">
    <source>
        <dbReference type="ARBA" id="ARBA00022741"/>
    </source>
</evidence>
<evidence type="ECO:0000259" key="7">
    <source>
        <dbReference type="PROSITE" id="PS51794"/>
    </source>
</evidence>